<dbReference type="PROSITE" id="PS51338">
    <property type="entry name" value="IMD"/>
    <property type="match status" value="1"/>
</dbReference>
<dbReference type="SMART" id="SM00693">
    <property type="entry name" value="DysFN"/>
    <property type="match status" value="2"/>
</dbReference>
<feature type="region of interest" description="Disordered" evidence="10">
    <location>
        <begin position="1"/>
        <end position="34"/>
    </location>
</feature>
<dbReference type="Gene3D" id="1.10.510.10">
    <property type="entry name" value="Transferase(Phosphotransferase) domain 1"/>
    <property type="match status" value="1"/>
</dbReference>
<keyword evidence="6 9" id="KW-0547">Nucleotide-binding</keyword>
<feature type="domain" description="Protein kinase" evidence="12">
    <location>
        <begin position="214"/>
        <end position="469"/>
    </location>
</feature>
<dbReference type="Gene3D" id="2.30.30.40">
    <property type="entry name" value="SH3 Domains"/>
    <property type="match status" value="1"/>
</dbReference>
<feature type="binding site" evidence="9">
    <location>
        <position position="243"/>
    </location>
    <ligand>
        <name>ATP</name>
        <dbReference type="ChEBI" id="CHEBI:30616"/>
    </ligand>
</feature>
<feature type="compositionally biased region" description="Basic and acidic residues" evidence="10">
    <location>
        <begin position="579"/>
        <end position="594"/>
    </location>
</feature>
<proteinExistence type="inferred from homology"/>
<gene>
    <name evidence="14" type="ORF">ROHU_012299</name>
</gene>
<evidence type="ECO:0000256" key="4">
    <source>
        <dbReference type="ARBA" id="ARBA00022527"/>
    </source>
</evidence>
<comment type="caution">
    <text evidence="14">The sequence shown here is derived from an EMBL/GenBank/DDBJ whole genome shotgun (WGS) entry which is preliminary data.</text>
</comment>
<dbReference type="GO" id="GO:0005737">
    <property type="term" value="C:cytoplasm"/>
    <property type="evidence" value="ECO:0007669"/>
    <property type="project" value="UniProtKB-ARBA"/>
</dbReference>
<keyword evidence="4" id="KW-0418">Kinase</keyword>
<dbReference type="Gene3D" id="1.20.1270.60">
    <property type="entry name" value="Arfaptin homology (AH) domain/BAR domain"/>
    <property type="match status" value="1"/>
</dbReference>
<dbReference type="InterPro" id="IPR000719">
    <property type="entry name" value="Prot_kinase_dom"/>
</dbReference>
<evidence type="ECO:0000259" key="13">
    <source>
        <dbReference type="PROSITE" id="PS51338"/>
    </source>
</evidence>
<name>A0A498LFC4_LABRO</name>
<feature type="region of interest" description="Disordered" evidence="10">
    <location>
        <begin position="579"/>
        <end position="612"/>
    </location>
</feature>
<dbReference type="PANTHER" id="PTHR23250:SF10">
    <property type="entry name" value="TECTONIN BETA-PROPELLER REPEAT-CONTAINING 1B"/>
    <property type="match status" value="1"/>
</dbReference>
<sequence>MSSHPSPLHLRLNTGREVNSDLTEDPSLDVPNSGYLKTPVHVIPDLSADVSLAIVCSTDVPGADVPQTTVCAADVPSDDVPQATVCATDVLNADIPEATVCATSDGVPTAFFSATSNCSDDATAGFFSSMSDYRVRQAPVRAAAVCRVKVPRATVCAVPDSTVYVPQALIRPTADCSADVPQASVCQTQDTVSSLLSDLEDNDTLIIDISGCSYEISSQLGEGGFGTVYAATRLDDGFQVAVKIASKRNTKFISIDGYSKPLPLEVALQILANQGPRVPEIIQLLDWQMERDHYVIVLERPMPCQSLYEFMESYKGSIKEDMARAIMRQATHAAQTCCQRGVFHRDIKLENLLINPDTLEVKLIDFGCGAILTSEGYTSFAGTDDYYPPEYLFIGKYHGKPATVWALGIILFAMLTWKFPKRRDLRLINDKIWTKHGLSQECHDFISCCLQIDPKQRIELEKLSLHNWFKNVMEQFNPGLRNLINLGKSYEKAVSAMVLAGKQYFDAVSKIGENAAVSPVSRELGVVLMEISDVHRKVNIELEENFKRFHRDIIAELERKTDMDVKYMTATFKRYQTEHKMKQDSLERSQSDLKKLRRKSQGKNASKYESKENECLETLTHRQMDMQKFIADGCREALLEEKRRFCFLVDKHCTFSFQISAFHEKARELVTESLTTWQDKCGDATNVPDSVLSMIEGLRTPVSNTPQASPAFQRHNKFNSDAVIPAPPAPPQTSPLANMFNQEPSRREEREPEYSNEDSGLSRSVSMATGLNHIDKRPKVRTIFPHKSGNNSTLLSFEEGDIITLLIPDERDGWMYGELQKNRHIAGNPPMRSKSVANLMQKDPEEDMMVLPPADYNDSPVRRNSTKSLSQTYSSTYETPMPQSNGLPKHPILGAAVLEGGSPLRVQWPRGSRRPMMAGSLLWAVDVYGRVFSLSAARGRWRRAADFVLELKRVTGSRQCCWGIGCDHLVYLHVYPSQVPIRHQEETYENQRWNPVDGYTDTLLPTDRWQWTDESGLNPQPLHSFVLPSANWEWEGDWYVDDESCGRESTETGGWEYAVDFPATFTKEKKWNSCVRRRRWLRYRRYKALGSWAKVPLDRGRPPPEPFIDISCGGWDMSDSPEKHIYLWAVSQQGKLWFRTGIRQQNPEGTRWEPIQVPREVAQVSAGPKDLLWVVLWDGQLLARTGISKDCPKGLSWELVQPPNQKGAVHVAVGINVVWAVAKDNKVWFRRGVNSHNPTGSGWISIGGEMVMLSMGPSDQVWGVGSDDRTVYFRHGVTATEVTGRSWVAVSAQLDGSESTNHSSVRVHSDASVFAGEVTAPSQGSVLGCDDTDIPKPRVPKITSDSFISALVSDRSAPTHDPPSSAHSSVPEENQVTSQESDSSILSPSSPSDSSETPWSNVDLEEMKASVPSSARSSVATYPIELQHNTVVQEELPPWAWVTGGGCDIDSSSHVDWFNISDPGPLSPSITPALSALDTDTRTERAQQEKNASTEKSVRVMRGCMCWWRDWPPHQWEDVSVTLEQVTGAGAQTGDILYLYYMHDQEKKYLYAVIKEVTALVPVFRDSLYTVAVYTPERTKQRFPILLATPSQEEFNTWLSLLNASCCASRGLGEHPSKQALWAVTCKGDVMVHDPSPSLEAPAQYLPCDHMFWRQVPAHLLCVESNSLGVVWGIAHDHTAWVYMGGSRGPSAQGNENINQAISDVRSVCIYENQRWNPMTGYTDKGLPTDRYMWSDASGLRECTKDNTSPPSPQWTWVSDWAVDYGVPGGTDKEGWQYAADFHVTFHGYKTMKDFVRRRRWARKCKISLTGPWQKVPPIALTDVTILPCLAQCSLEQVPVWAISEKGDVLCRLGVTANNPAGNSWLHVGTDQPFKSICIGGGHQVWAIARDGAVFYRGSVSAHNPAGECWYHIPSPPKQMLKQVSVGRTSVYAVDENSNLWYRQGLTPSYPQGSAWELISSNVCKVSVGPLDQVWIIADKVSGYPSESSGTVCHRLGVKPMQPKGLSWDFGIGGGWEHLSVRGNSIEAQRVAPRSPMPSRTQSQVNGNVVGC</sequence>
<keyword evidence="15" id="KW-1185">Reference proteome</keyword>
<feature type="region of interest" description="Disordered" evidence="10">
    <location>
        <begin position="1321"/>
        <end position="1341"/>
    </location>
</feature>
<dbReference type="GO" id="GO:0005524">
    <property type="term" value="F:ATP binding"/>
    <property type="evidence" value="ECO:0007669"/>
    <property type="project" value="UniProtKB-UniRule"/>
</dbReference>
<dbReference type="InterPro" id="IPR001245">
    <property type="entry name" value="Ser-Thr/Tyr_kinase_cat_dom"/>
</dbReference>
<dbReference type="SUPFAM" id="SSF50729">
    <property type="entry name" value="PH domain-like"/>
    <property type="match status" value="1"/>
</dbReference>
<feature type="region of interest" description="Disordered" evidence="10">
    <location>
        <begin position="1353"/>
        <end position="1400"/>
    </location>
</feature>
<dbReference type="InterPro" id="IPR027267">
    <property type="entry name" value="AH/BAR_dom_sf"/>
</dbReference>
<evidence type="ECO:0000256" key="9">
    <source>
        <dbReference type="PROSITE-ProRule" id="PRU10141"/>
    </source>
</evidence>
<dbReference type="InterPro" id="IPR008271">
    <property type="entry name" value="Ser/Thr_kinase_AS"/>
</dbReference>
<dbReference type="GO" id="GO:0098588">
    <property type="term" value="C:bounding membrane of organelle"/>
    <property type="evidence" value="ECO:0007669"/>
    <property type="project" value="UniProtKB-ARBA"/>
</dbReference>
<dbReference type="Pfam" id="PF08397">
    <property type="entry name" value="IMD"/>
    <property type="match status" value="1"/>
</dbReference>
<dbReference type="InterPro" id="IPR011009">
    <property type="entry name" value="Kinase-like_dom_sf"/>
</dbReference>
<keyword evidence="7 9" id="KW-0067">ATP-binding</keyword>
<feature type="compositionally biased region" description="Basic and acidic residues" evidence="10">
    <location>
        <begin position="744"/>
        <end position="753"/>
    </location>
</feature>
<keyword evidence="3 8" id="KW-0728">SH3 domain</keyword>
<dbReference type="SUPFAM" id="SSF56112">
    <property type="entry name" value="Protein kinase-like (PK-like)"/>
    <property type="match status" value="1"/>
</dbReference>
<dbReference type="InterPro" id="IPR001452">
    <property type="entry name" value="SH3_domain"/>
</dbReference>
<dbReference type="PROSITE" id="PS50011">
    <property type="entry name" value="PROTEIN_KINASE_DOM"/>
    <property type="match status" value="1"/>
</dbReference>
<keyword evidence="4" id="KW-0808">Transferase</keyword>
<dbReference type="GO" id="GO:0007009">
    <property type="term" value="P:plasma membrane organization"/>
    <property type="evidence" value="ECO:0007669"/>
    <property type="project" value="InterPro"/>
</dbReference>
<feature type="region of interest" description="Disordered" evidence="10">
    <location>
        <begin position="720"/>
        <end position="764"/>
    </location>
</feature>
<dbReference type="PROSITE" id="PS50002">
    <property type="entry name" value="SH3"/>
    <property type="match status" value="1"/>
</dbReference>
<dbReference type="SMART" id="SM00706">
    <property type="entry name" value="TECPR"/>
    <property type="match status" value="11"/>
</dbReference>
<keyword evidence="4" id="KW-0723">Serine/threonine-protein kinase</keyword>
<feature type="compositionally biased region" description="Polar residues" evidence="10">
    <location>
        <begin position="1365"/>
        <end position="1377"/>
    </location>
</feature>
<dbReference type="Pfam" id="PF19193">
    <property type="entry name" value="Tectonin"/>
    <property type="match status" value="1"/>
</dbReference>
<comment type="similarity">
    <text evidence="1">Belongs to the TECPR1 family.</text>
</comment>
<dbReference type="GO" id="GO:0004672">
    <property type="term" value="F:protein kinase activity"/>
    <property type="evidence" value="ECO:0007669"/>
    <property type="project" value="InterPro"/>
</dbReference>
<dbReference type="PROSITE" id="PS00107">
    <property type="entry name" value="PROTEIN_KINASE_ATP"/>
    <property type="match status" value="1"/>
</dbReference>
<evidence type="ECO:0000256" key="3">
    <source>
        <dbReference type="ARBA" id="ARBA00022443"/>
    </source>
</evidence>
<dbReference type="SMART" id="SM00694">
    <property type="entry name" value="DysFC"/>
    <property type="match status" value="2"/>
</dbReference>
<evidence type="ECO:0000259" key="12">
    <source>
        <dbReference type="PROSITE" id="PS50011"/>
    </source>
</evidence>
<dbReference type="InterPro" id="IPR006624">
    <property type="entry name" value="Beta-propeller_rpt_TECPR"/>
</dbReference>
<dbReference type="InterPro" id="IPR013606">
    <property type="entry name" value="I-BAR_dom"/>
</dbReference>
<evidence type="ECO:0000256" key="8">
    <source>
        <dbReference type="PROSITE-ProRule" id="PRU00192"/>
    </source>
</evidence>
<dbReference type="FunFam" id="1.20.1270.60:FF:000043">
    <property type="entry name" value="Brain-specific angiogenesis inhibitor 1-associated protein 2-like 1"/>
    <property type="match status" value="1"/>
</dbReference>
<dbReference type="Pfam" id="PF06398">
    <property type="entry name" value="Pex24p"/>
    <property type="match status" value="2"/>
</dbReference>
<protein>
    <submittedName>
        <fullName evidence="14">Tectonin beta-propeller repeat-containing 1-like protein</fullName>
    </submittedName>
</protein>
<feature type="domain" description="IMD" evidence="13">
    <location>
        <begin position="453"/>
        <end position="701"/>
    </location>
</feature>
<dbReference type="Proteomes" id="UP000290572">
    <property type="component" value="Unassembled WGS sequence"/>
</dbReference>
<feature type="domain" description="SH3" evidence="11">
    <location>
        <begin position="775"/>
        <end position="845"/>
    </location>
</feature>
<evidence type="ECO:0000313" key="15">
    <source>
        <dbReference type="Proteomes" id="UP000290572"/>
    </source>
</evidence>
<dbReference type="InterPro" id="IPR036028">
    <property type="entry name" value="SH3-like_dom_sf"/>
</dbReference>
<reference evidence="14 15" key="1">
    <citation type="submission" date="2018-03" db="EMBL/GenBank/DDBJ databases">
        <title>Draft genome sequence of Rohu Carp (Labeo rohita).</title>
        <authorList>
            <person name="Das P."/>
            <person name="Kushwaha B."/>
            <person name="Joshi C.G."/>
            <person name="Kumar D."/>
            <person name="Nagpure N.S."/>
            <person name="Sahoo L."/>
            <person name="Das S.P."/>
            <person name="Bit A."/>
            <person name="Patnaik S."/>
            <person name="Meher P.K."/>
            <person name="Jayasankar P."/>
            <person name="Koringa P.G."/>
            <person name="Patel N.V."/>
            <person name="Hinsu A.T."/>
            <person name="Kumar R."/>
            <person name="Pandey M."/>
            <person name="Agarwal S."/>
            <person name="Srivastava S."/>
            <person name="Singh M."/>
            <person name="Iquebal M.A."/>
            <person name="Jaiswal S."/>
            <person name="Angadi U.B."/>
            <person name="Kumar N."/>
            <person name="Raza M."/>
            <person name="Shah T.M."/>
            <person name="Rai A."/>
            <person name="Jena J.K."/>
        </authorList>
    </citation>
    <scope>NUCLEOTIDE SEQUENCE [LARGE SCALE GENOMIC DNA]</scope>
    <source>
        <strain evidence="14">DASCIFA01</strain>
        <tissue evidence="14">Testis</tissue>
    </source>
</reference>
<evidence type="ECO:0000259" key="11">
    <source>
        <dbReference type="PROSITE" id="PS50002"/>
    </source>
</evidence>
<dbReference type="SMART" id="SM00220">
    <property type="entry name" value="S_TKc"/>
    <property type="match status" value="1"/>
</dbReference>
<evidence type="ECO:0000256" key="1">
    <source>
        <dbReference type="ARBA" id="ARBA00005966"/>
    </source>
</evidence>
<feature type="compositionally biased region" description="Low complexity" evidence="10">
    <location>
        <begin position="1378"/>
        <end position="1400"/>
    </location>
</feature>
<dbReference type="InterPro" id="IPR051513">
    <property type="entry name" value="Tectonin_beta-prop"/>
</dbReference>
<evidence type="ECO:0000256" key="6">
    <source>
        <dbReference type="ARBA" id="ARBA00022741"/>
    </source>
</evidence>
<evidence type="ECO:0000313" key="14">
    <source>
        <dbReference type="EMBL" id="RXN06702.1"/>
    </source>
</evidence>
<dbReference type="InterPro" id="IPR010482">
    <property type="entry name" value="TECPR1-like_DysF"/>
</dbReference>
<dbReference type="InterPro" id="IPR017441">
    <property type="entry name" value="Protein_kinase_ATP_BS"/>
</dbReference>
<dbReference type="CDD" id="cd14005">
    <property type="entry name" value="STKc_PIM"/>
    <property type="match status" value="1"/>
</dbReference>
<evidence type="ECO:0000256" key="7">
    <source>
        <dbReference type="ARBA" id="ARBA00022840"/>
    </source>
</evidence>
<dbReference type="PANTHER" id="PTHR23250">
    <property type="entry name" value="DYSFERLIN-RELATED"/>
    <property type="match status" value="1"/>
</dbReference>
<dbReference type="SUPFAM" id="SSF50044">
    <property type="entry name" value="SH3-domain"/>
    <property type="match status" value="1"/>
</dbReference>
<dbReference type="InterPro" id="IPR006614">
    <property type="entry name" value="Peroxin/Ferlin"/>
</dbReference>
<dbReference type="Pfam" id="PF07714">
    <property type="entry name" value="PK_Tyr_Ser-Thr"/>
    <property type="match status" value="1"/>
</dbReference>
<dbReference type="Gene3D" id="3.30.200.20">
    <property type="entry name" value="Phosphorylase Kinase, domain 1"/>
    <property type="match status" value="1"/>
</dbReference>
<dbReference type="PROSITE" id="PS00108">
    <property type="entry name" value="PROTEIN_KINASE_ST"/>
    <property type="match status" value="1"/>
</dbReference>
<dbReference type="FunFam" id="1.10.510.10:FF:000392">
    <property type="entry name" value="Pim proto-oncogene, serine/threonine kinase,-related 152"/>
    <property type="match status" value="1"/>
</dbReference>
<evidence type="ECO:0000256" key="2">
    <source>
        <dbReference type="ARBA" id="ARBA00006529"/>
    </source>
</evidence>
<organism evidence="14 15">
    <name type="scientific">Labeo rohita</name>
    <name type="common">Indian major carp</name>
    <name type="synonym">Cyprinus rohita</name>
    <dbReference type="NCBI Taxonomy" id="84645"/>
    <lineage>
        <taxon>Eukaryota</taxon>
        <taxon>Metazoa</taxon>
        <taxon>Chordata</taxon>
        <taxon>Craniata</taxon>
        <taxon>Vertebrata</taxon>
        <taxon>Euteleostomi</taxon>
        <taxon>Actinopterygii</taxon>
        <taxon>Neopterygii</taxon>
        <taxon>Teleostei</taxon>
        <taxon>Ostariophysi</taxon>
        <taxon>Cypriniformes</taxon>
        <taxon>Cyprinidae</taxon>
        <taxon>Labeoninae</taxon>
        <taxon>Labeonini</taxon>
        <taxon>Labeo</taxon>
    </lineage>
</organism>
<dbReference type="Pfam" id="PF06462">
    <property type="entry name" value="Hyd_WA"/>
    <property type="match status" value="5"/>
</dbReference>
<keyword evidence="5" id="KW-0677">Repeat</keyword>
<dbReference type="EMBL" id="QBIY01013359">
    <property type="protein sequence ID" value="RXN06702.1"/>
    <property type="molecule type" value="Genomic_DNA"/>
</dbReference>
<comment type="similarity">
    <text evidence="2">Belongs to the protein kinase superfamily. STE Ser/Thr protein kinase family. MAP kinase kinase kinase subfamily.</text>
</comment>
<dbReference type="STRING" id="84645.A0A498LFC4"/>
<accession>A0A498LFC4</accession>
<evidence type="ECO:0000256" key="5">
    <source>
        <dbReference type="ARBA" id="ARBA00022737"/>
    </source>
</evidence>
<evidence type="ECO:0000256" key="10">
    <source>
        <dbReference type="SAM" id="MobiDB-lite"/>
    </source>
</evidence>
<dbReference type="FunFam" id="3.30.200.20:FF:000246">
    <property type="entry name" value="Pim proto-oncogene, serine/threonine kinase,-related 152"/>
    <property type="match status" value="1"/>
</dbReference>
<dbReference type="SUPFAM" id="SSF103657">
    <property type="entry name" value="BAR/IMD domain-like"/>
    <property type="match status" value="1"/>
</dbReference>